<accession>A0A1G2HRP8</accession>
<dbReference type="AlphaFoldDB" id="A0A1G2HRP8"/>
<keyword evidence="1" id="KW-0472">Membrane</keyword>
<dbReference type="Proteomes" id="UP000176855">
    <property type="component" value="Unassembled WGS sequence"/>
</dbReference>
<feature type="domain" description="DUF7343" evidence="2">
    <location>
        <begin position="106"/>
        <end position="155"/>
    </location>
</feature>
<proteinExistence type="predicted"/>
<evidence type="ECO:0000259" key="2">
    <source>
        <dbReference type="Pfam" id="PF24034"/>
    </source>
</evidence>
<keyword evidence="1" id="KW-1133">Transmembrane helix</keyword>
<evidence type="ECO:0000313" key="4">
    <source>
        <dbReference type="Proteomes" id="UP000176855"/>
    </source>
</evidence>
<gene>
    <name evidence="3" type="ORF">A2730_03745</name>
</gene>
<dbReference type="InterPro" id="IPR055767">
    <property type="entry name" value="DUF7343"/>
</dbReference>
<dbReference type="EMBL" id="MHOO01000001">
    <property type="protein sequence ID" value="OGZ64910.1"/>
    <property type="molecule type" value="Genomic_DNA"/>
</dbReference>
<dbReference type="SUPFAM" id="SSF46785">
    <property type="entry name" value="Winged helix' DNA-binding domain"/>
    <property type="match status" value="1"/>
</dbReference>
<feature type="transmembrane region" description="Helical" evidence="1">
    <location>
        <begin position="52"/>
        <end position="73"/>
    </location>
</feature>
<evidence type="ECO:0000313" key="3">
    <source>
        <dbReference type="EMBL" id="OGZ64910.1"/>
    </source>
</evidence>
<organism evidence="3 4">
    <name type="scientific">Candidatus Staskawiczbacteria bacterium RIFCSPHIGHO2_01_FULL_39_25</name>
    <dbReference type="NCBI Taxonomy" id="1802202"/>
    <lineage>
        <taxon>Bacteria</taxon>
        <taxon>Candidatus Staskawicziibacteriota</taxon>
    </lineage>
</organism>
<sequence>MNQKKTGWILFGASAILLLIFILIIQSLKNQAQELGCFQDAGCLQIENSLSVVHFAFGIFGFLFALAFYLLVFSTGEEAIVQRLERDTNKKLSESKFELFLKGLDDDEKKVVKAVHEQSGITQHTLRLRTNLSKAKVSLIITELERRSIVKRERKNKTFAVFLTDSW</sequence>
<evidence type="ECO:0000256" key="1">
    <source>
        <dbReference type="SAM" id="Phobius"/>
    </source>
</evidence>
<reference evidence="3 4" key="1">
    <citation type="journal article" date="2016" name="Nat. Commun.">
        <title>Thousands of microbial genomes shed light on interconnected biogeochemical processes in an aquifer system.</title>
        <authorList>
            <person name="Anantharaman K."/>
            <person name="Brown C.T."/>
            <person name="Hug L.A."/>
            <person name="Sharon I."/>
            <person name="Castelle C.J."/>
            <person name="Probst A.J."/>
            <person name="Thomas B.C."/>
            <person name="Singh A."/>
            <person name="Wilkins M.J."/>
            <person name="Karaoz U."/>
            <person name="Brodie E.L."/>
            <person name="Williams K.H."/>
            <person name="Hubbard S.S."/>
            <person name="Banfield J.F."/>
        </authorList>
    </citation>
    <scope>NUCLEOTIDE SEQUENCE [LARGE SCALE GENOMIC DNA]</scope>
</reference>
<dbReference type="Gene3D" id="1.10.10.10">
    <property type="entry name" value="Winged helix-like DNA-binding domain superfamily/Winged helix DNA-binding domain"/>
    <property type="match status" value="1"/>
</dbReference>
<keyword evidence="1" id="KW-0812">Transmembrane</keyword>
<dbReference type="InterPro" id="IPR036388">
    <property type="entry name" value="WH-like_DNA-bd_sf"/>
</dbReference>
<dbReference type="InterPro" id="IPR036390">
    <property type="entry name" value="WH_DNA-bd_sf"/>
</dbReference>
<protein>
    <recommendedName>
        <fullName evidence="2">DUF7343 domain-containing protein</fullName>
    </recommendedName>
</protein>
<dbReference type="Pfam" id="PF24034">
    <property type="entry name" value="DUF7343"/>
    <property type="match status" value="1"/>
</dbReference>
<feature type="transmembrane region" description="Helical" evidence="1">
    <location>
        <begin position="7"/>
        <end position="25"/>
    </location>
</feature>
<comment type="caution">
    <text evidence="3">The sequence shown here is derived from an EMBL/GenBank/DDBJ whole genome shotgun (WGS) entry which is preliminary data.</text>
</comment>
<name>A0A1G2HRP8_9BACT</name>